<dbReference type="GO" id="GO:2000601">
    <property type="term" value="P:positive regulation of Arp2/3 complex-mediated actin nucleation"/>
    <property type="evidence" value="ECO:0007669"/>
    <property type="project" value="TreeGrafter"/>
</dbReference>
<proteinExistence type="inferred from homology"/>
<comment type="similarity">
    <text evidence="1 2">Belongs to the SCAR/WAVE family.</text>
</comment>
<dbReference type="GO" id="GO:0030036">
    <property type="term" value="P:actin cytoskeleton organization"/>
    <property type="evidence" value="ECO:0007669"/>
    <property type="project" value="UniProtKB-UniRule"/>
</dbReference>
<feature type="compositionally biased region" description="Polar residues" evidence="3">
    <location>
        <begin position="1257"/>
        <end position="1266"/>
    </location>
</feature>
<evidence type="ECO:0000256" key="1">
    <source>
        <dbReference type="ARBA" id="ARBA00006993"/>
    </source>
</evidence>
<feature type="region of interest" description="Disordered" evidence="3">
    <location>
        <begin position="169"/>
        <end position="208"/>
    </location>
</feature>
<keyword evidence="2" id="KW-0963">Cytoplasm</keyword>
<reference evidence="4 5" key="1">
    <citation type="journal article" date="2021" name="Nat. Plants">
        <title>The Taxus genome provides insights into paclitaxel biosynthesis.</title>
        <authorList>
            <person name="Xiong X."/>
            <person name="Gou J."/>
            <person name="Liao Q."/>
            <person name="Li Y."/>
            <person name="Zhou Q."/>
            <person name="Bi G."/>
            <person name="Li C."/>
            <person name="Du R."/>
            <person name="Wang X."/>
            <person name="Sun T."/>
            <person name="Guo L."/>
            <person name="Liang H."/>
            <person name="Lu P."/>
            <person name="Wu Y."/>
            <person name="Zhang Z."/>
            <person name="Ro D.K."/>
            <person name="Shang Y."/>
            <person name="Huang S."/>
            <person name="Yan J."/>
        </authorList>
    </citation>
    <scope>NUCLEOTIDE SEQUENCE [LARGE SCALE GENOMIC DNA]</scope>
    <source>
        <strain evidence="4">Ta-2019</strain>
    </source>
</reference>
<sequence length="1445" mass="158029">MPLVRYELRNEYSLANAELYRSAGKNEPDVLLEGVAMAGLVGIVRQLGDLAQFATEIFHDLYEEIMATAARGHELMIRVQLLEAKIPSVEKALVAGANQLHVAHTIGGDWHASIRTDQNHLTQSDLPCFMRTSYKECRGPPRFSILDKFDVGGAGACLKRYTDPSFFKTERASSQRKSENAQRERNTARLKKRVQRQRNGENAEVAVTSQQNSSAGLCRLHYSALDLAGPMCAPGNLLCIANQTLELKQREKIPSTGRALEDQAKDDLAMGEVTGFQLVKTSGKDIMHTEEKFVFVNGDKKRQVEIDLGSFDDVGGEAENFVDALTTMESEIETDSECQIKWEVDSEKVFERMETRSQACTKSHEQPVGYPFFLDVQSLYNGKFTGGVSNIQTSTASEKVLAADLDSGKQGTMVANCVSSECGNIVWRTDGSGMEVVHDHNNVKPLAPASTACNNFVQTPDAVLDHSSSFAFSNPELAPSLGCVHASEDCREKESTADLDSVNNCSIGQTTCDLTKAVLDDHPDVKPFVTAVSDVPITSASFAQQPDALLDRSSSFAFTNFESPDVSLNATTSACFDTKDAFFRFFTPELSIMYSDVKFASSMFTEEPFTVAESSAGVTDVKFQIFSSNLEKIDNSQPSFIFGHSNIIKSVSASEASKHKSREELESDLVPLITPDVGEIELEACSDVSELASGLHDVQNEHSYADLEVDNAKYEIPGECISCKKTLSEHENSSTILPGCKSQSEIEETHMESPTVNSHGKHSTEVCANQFSDSMNAKSLESSMDVESVGNQVLDVSSFEGAIQMKSVQACKGSLDTSGIISTTSNHREFKFHPELQFFQVPVNCTNVPLPENREFSGEMLGDKMLCRFDNSKVVGTVHENNLNLDSLTKDIPADMIQAELASVGHIHAPSGFASTTRNCCGRAINQFKKDETEAVEIAKCSEVSRYTMSPVTFFHSTSPAESTDSRLHNFASSEIKTGVIAEVQTGRLHAMPAASSADHIFLDNHPHDELATKHSSATFQSLHVGEQHQGYANEVSVASLSHVDAWGHDLSSSPQDEINISYSQPVIGSAFCNSFARSDYYPEIISPERSSSDIKATNLSPFCLLPEPVLPLQKELEEKGIADCISPLSNYLEKSIDEMQALKLLYTADGSKCGHQRSHAKHSSSSVSFSDHTMELATESAVLPEISMSTDEKLGSSRNLLISSLTNTLSPSTPRESTLTKIDDGSVEVGHKSSSIQPFPKPWTSTGISVSSSQSNNPHDTVFSTHQHESAGSEDLVSSSLITEPKTRGSIPQETPPPPPLPPLDWWITSPHKRSLTSIKSAAPPAPPPLPSKHRKPTKNSESQKTYIERNDSLIKAIASHDKSVLRKVIQQTQSLKAKSLTEREELFEQIRTRSFSLRRTAVKKYEIPRPATNINVSAILKKASAIRQAVGSEGDEDDDWSDA</sequence>
<dbReference type="PANTHER" id="PTHR12902:SF1">
    <property type="entry name" value="WISKOTT-ALDRICH SYNDROME PROTEIN FAMILY MEMBER"/>
    <property type="match status" value="1"/>
</dbReference>
<dbReference type="OMA" id="GHELMIR"/>
<keyword evidence="2" id="KW-0206">Cytoskeleton</keyword>
<comment type="caution">
    <text evidence="4">The sequence shown here is derived from an EMBL/GenBank/DDBJ whole genome shotgun (WGS) entry which is preliminary data.</text>
</comment>
<keyword evidence="5" id="KW-1185">Reference proteome</keyword>
<dbReference type="Proteomes" id="UP000824469">
    <property type="component" value="Unassembled WGS sequence"/>
</dbReference>
<gene>
    <name evidence="4" type="ORF">KI387_030294</name>
</gene>
<dbReference type="EMBL" id="JAHRHJ020000010">
    <property type="protein sequence ID" value="KAH9298612.1"/>
    <property type="molecule type" value="Genomic_DNA"/>
</dbReference>
<dbReference type="GO" id="GO:0034237">
    <property type="term" value="F:protein kinase A regulatory subunit binding"/>
    <property type="evidence" value="ECO:0007669"/>
    <property type="project" value="TreeGrafter"/>
</dbReference>
<dbReference type="PANTHER" id="PTHR12902">
    <property type="entry name" value="WASP-1"/>
    <property type="match status" value="1"/>
</dbReference>
<feature type="compositionally biased region" description="Low complexity" evidence="3">
    <location>
        <begin position="1246"/>
        <end position="1256"/>
    </location>
</feature>
<dbReference type="InterPro" id="IPR028288">
    <property type="entry name" value="SCAR/WAVE_fam"/>
</dbReference>
<organism evidence="4 5">
    <name type="scientific">Taxus chinensis</name>
    <name type="common">Chinese yew</name>
    <name type="synonym">Taxus wallichiana var. chinensis</name>
    <dbReference type="NCBI Taxonomy" id="29808"/>
    <lineage>
        <taxon>Eukaryota</taxon>
        <taxon>Viridiplantae</taxon>
        <taxon>Streptophyta</taxon>
        <taxon>Embryophyta</taxon>
        <taxon>Tracheophyta</taxon>
        <taxon>Spermatophyta</taxon>
        <taxon>Pinopsida</taxon>
        <taxon>Pinidae</taxon>
        <taxon>Conifers II</taxon>
        <taxon>Cupressales</taxon>
        <taxon>Taxaceae</taxon>
        <taxon>Taxus</taxon>
    </lineage>
</organism>
<evidence type="ECO:0000313" key="5">
    <source>
        <dbReference type="Proteomes" id="UP000824469"/>
    </source>
</evidence>
<evidence type="ECO:0000256" key="2">
    <source>
        <dbReference type="RuleBase" id="RU367034"/>
    </source>
</evidence>
<name>A0AA38CJB7_TAXCH</name>
<dbReference type="GO" id="GO:0071933">
    <property type="term" value="F:Arp2/3 complex binding"/>
    <property type="evidence" value="ECO:0007669"/>
    <property type="project" value="TreeGrafter"/>
</dbReference>
<comment type="subcellular location">
    <subcellularLocation>
        <location evidence="2">Cytoplasm</location>
        <location evidence="2">Cytoskeleton</location>
    </subcellularLocation>
</comment>
<feature type="compositionally biased region" description="Basic and acidic residues" evidence="3">
    <location>
        <begin position="169"/>
        <end position="187"/>
    </location>
</feature>
<accession>A0AA38CJB7</accession>
<evidence type="ECO:0000256" key="3">
    <source>
        <dbReference type="SAM" id="MobiDB-lite"/>
    </source>
</evidence>
<comment type="function">
    <text evidence="2">Involved in regulation of actin and microtubule organization. Part of a WAVE complex that activates the Arp2/3 complex.</text>
</comment>
<evidence type="ECO:0000313" key="4">
    <source>
        <dbReference type="EMBL" id="KAH9298612.1"/>
    </source>
</evidence>
<dbReference type="GO" id="GO:0005856">
    <property type="term" value="C:cytoskeleton"/>
    <property type="evidence" value="ECO:0007669"/>
    <property type="project" value="UniProtKB-SubCell"/>
</dbReference>
<feature type="compositionally biased region" description="Pro residues" evidence="3">
    <location>
        <begin position="1295"/>
        <end position="1304"/>
    </location>
</feature>
<keyword evidence="2" id="KW-0009">Actin-binding</keyword>
<dbReference type="Gene3D" id="1.20.5.340">
    <property type="match status" value="1"/>
</dbReference>
<feature type="region of interest" description="Disordered" evidence="3">
    <location>
        <begin position="1208"/>
        <end position="1346"/>
    </location>
</feature>
<dbReference type="Gene3D" id="6.10.280.150">
    <property type="match status" value="1"/>
</dbReference>
<dbReference type="GO" id="GO:0003779">
    <property type="term" value="F:actin binding"/>
    <property type="evidence" value="ECO:0007669"/>
    <property type="project" value="UniProtKB-UniRule"/>
</dbReference>
<protein>
    <recommendedName>
        <fullName evidence="2">Protein SCAR</fullName>
    </recommendedName>
    <alternativeName>
        <fullName evidence="2">Protein WAVE</fullName>
    </alternativeName>
</protein>